<keyword evidence="8" id="KW-1185">Reference proteome</keyword>
<keyword evidence="2 5" id="KW-0812">Transmembrane</keyword>
<proteinExistence type="predicted"/>
<evidence type="ECO:0000313" key="7">
    <source>
        <dbReference type="EMBL" id="SFK64169.1"/>
    </source>
</evidence>
<protein>
    <submittedName>
        <fullName evidence="7">Uncharacterized membrane protein</fullName>
    </submittedName>
</protein>
<gene>
    <name evidence="7" type="ORF">SAMN04488518_107161</name>
</gene>
<evidence type="ECO:0000256" key="3">
    <source>
        <dbReference type="ARBA" id="ARBA00022989"/>
    </source>
</evidence>
<evidence type="ECO:0000256" key="4">
    <source>
        <dbReference type="ARBA" id="ARBA00023136"/>
    </source>
</evidence>
<evidence type="ECO:0000313" key="8">
    <source>
        <dbReference type="Proteomes" id="UP000199598"/>
    </source>
</evidence>
<reference evidence="7 8" key="1">
    <citation type="submission" date="2016-10" db="EMBL/GenBank/DDBJ databases">
        <authorList>
            <person name="Varghese N."/>
            <person name="Submissions S."/>
        </authorList>
    </citation>
    <scope>NUCLEOTIDE SEQUENCE [LARGE SCALE GENOMIC DNA]</scope>
    <source>
        <strain evidence="7 8">DSM 16392</strain>
    </source>
</reference>
<keyword evidence="4 5" id="KW-0472">Membrane</keyword>
<keyword evidence="3 5" id="KW-1133">Transmembrane helix</keyword>
<comment type="subcellular location">
    <subcellularLocation>
        <location evidence="1">Membrane</location>
        <topology evidence="1">Multi-pass membrane protein</topology>
    </subcellularLocation>
</comment>
<evidence type="ECO:0000256" key="1">
    <source>
        <dbReference type="ARBA" id="ARBA00004141"/>
    </source>
</evidence>
<evidence type="ECO:0000256" key="5">
    <source>
        <dbReference type="SAM" id="Phobius"/>
    </source>
</evidence>
<organism evidence="7 8">
    <name type="scientific">Pseudovibrio ascidiaceicola</name>
    <dbReference type="NCBI Taxonomy" id="285279"/>
    <lineage>
        <taxon>Bacteria</taxon>
        <taxon>Pseudomonadati</taxon>
        <taxon>Pseudomonadota</taxon>
        <taxon>Alphaproteobacteria</taxon>
        <taxon>Hyphomicrobiales</taxon>
        <taxon>Stappiaceae</taxon>
        <taxon>Pseudovibrio</taxon>
    </lineage>
</organism>
<dbReference type="EMBL" id="FOSK01000007">
    <property type="protein sequence ID" value="SFK64169.1"/>
    <property type="molecule type" value="Genomic_DNA"/>
</dbReference>
<name>A0A1I4B871_9HYPH</name>
<evidence type="ECO:0000256" key="2">
    <source>
        <dbReference type="ARBA" id="ARBA00022692"/>
    </source>
</evidence>
<accession>A0A1I4B871</accession>
<sequence length="192" mass="21390">MTLLISGLTAFFAVHLIPSFSGLRESLVQRLSFNGYRGLYTLISLGGLVAIVYGFGAAWNADYAPWYVAPSWGRHVTMLLMLPVFPLFFASQLKGNITRVTKHPLINATKLWAVAHLFANGEPYSVILFGSFLIWAILVRITIARRERINPPSRDYPNATRNDVISVGLGLIFYGLFVWKLHAILIGVPIIT</sequence>
<dbReference type="RefSeq" id="WP_093520518.1">
    <property type="nucleotide sequence ID" value="NZ_FOSK01000007.1"/>
</dbReference>
<comment type="caution">
    <text evidence="7">The sequence shown here is derived from an EMBL/GenBank/DDBJ whole genome shotgun (WGS) entry which is preliminary data.</text>
</comment>
<feature type="domain" description="NnrU" evidence="6">
    <location>
        <begin position="3"/>
        <end position="189"/>
    </location>
</feature>
<evidence type="ECO:0000259" key="6">
    <source>
        <dbReference type="Pfam" id="PF07298"/>
    </source>
</evidence>
<dbReference type="InterPro" id="IPR009915">
    <property type="entry name" value="NnrU_dom"/>
</dbReference>
<dbReference type="Proteomes" id="UP000199598">
    <property type="component" value="Unassembled WGS sequence"/>
</dbReference>
<feature type="transmembrane region" description="Helical" evidence="5">
    <location>
        <begin position="124"/>
        <end position="143"/>
    </location>
</feature>
<feature type="transmembrane region" description="Helical" evidence="5">
    <location>
        <begin position="164"/>
        <end position="191"/>
    </location>
</feature>
<dbReference type="Pfam" id="PF07298">
    <property type="entry name" value="NnrU"/>
    <property type="match status" value="1"/>
</dbReference>
<feature type="transmembrane region" description="Helical" evidence="5">
    <location>
        <begin position="38"/>
        <end position="60"/>
    </location>
</feature>